<keyword evidence="5" id="KW-1185">Reference proteome</keyword>
<name>A0AAE0C8K9_9CHLO</name>
<comment type="caution">
    <text evidence="4">The sequence shown here is derived from an EMBL/GenBank/DDBJ whole genome shotgun (WGS) entry which is preliminary data.</text>
</comment>
<comment type="similarity">
    <text evidence="1">Belongs to the PIH1 family.</text>
</comment>
<dbReference type="PANTHER" id="PTHR14614">
    <property type="entry name" value="HEPATOCELLULAR CARCINOMA-ASSOCIATED ANTIGEN"/>
    <property type="match status" value="1"/>
</dbReference>
<dbReference type="Gene3D" id="3.40.50.150">
    <property type="entry name" value="Vaccinia Virus protein VP39"/>
    <property type="match status" value="1"/>
</dbReference>
<dbReference type="AlphaFoldDB" id="A0AAE0C8K9"/>
<dbReference type="EMBL" id="LGRX02027056">
    <property type="protein sequence ID" value="KAK3249869.1"/>
    <property type="molecule type" value="Genomic_DNA"/>
</dbReference>
<evidence type="ECO:0000313" key="4">
    <source>
        <dbReference type="EMBL" id="KAK3249869.1"/>
    </source>
</evidence>
<evidence type="ECO:0000259" key="3">
    <source>
        <dbReference type="Pfam" id="PF18201"/>
    </source>
</evidence>
<evidence type="ECO:0000313" key="5">
    <source>
        <dbReference type="Proteomes" id="UP001190700"/>
    </source>
</evidence>
<dbReference type="InterPro" id="IPR019410">
    <property type="entry name" value="Methyltransf_16"/>
</dbReference>
<evidence type="ECO:0000256" key="2">
    <source>
        <dbReference type="SAM" id="MobiDB-lite"/>
    </source>
</evidence>
<feature type="domain" description="PIH1D1/2/3 CS-like" evidence="3">
    <location>
        <begin position="21"/>
        <end position="82"/>
    </location>
</feature>
<dbReference type="InterPro" id="IPR029063">
    <property type="entry name" value="SAM-dependent_MTases_sf"/>
</dbReference>
<feature type="compositionally biased region" description="Basic and acidic residues" evidence="2">
    <location>
        <begin position="128"/>
        <end position="141"/>
    </location>
</feature>
<proteinExistence type="inferred from homology"/>
<accession>A0AAE0C8K9</accession>
<dbReference type="Pfam" id="PF18201">
    <property type="entry name" value="PIH1_CS"/>
    <property type="match status" value="1"/>
</dbReference>
<sequence>MTSPLWDLQHTEGENGANLYILLPEDSKASQVELNIVDSSSIHVVSQSQPWELTVPLPWAVDEDKLTAKFQKKKHRLVVSLSAVTEEYNPEAPSKAMSVLPSQNEETEPEQVQQTSDATATSPQRTLSVRERVEEELRQKKEQREIEEGAARLKEVLAGTKQEKGRLELRSIEDLDYWGIRDRRLKLYRHTLQVGHCTLQLYEDFQERWGCPEHGHVIWPSSVVLSKYLEQRFAGSLQEGTRVVELGSGVALPGLAMWALGADVTLTEMEPLQLLQTIARANEESNSNCTGALQVKELDWTWSSSWIGATRIQQDLGGPFQIILGSDLMYRQELLGPLIKSVYLLSDSDSVILMALNKVHNDLQHFLDAVSVHFTAEVLSEDDQHTAVLAPDESERCYDTWKGGIQWRWRHPMVVLISLVRKT</sequence>
<gene>
    <name evidence="4" type="ORF">CYMTET_40723</name>
</gene>
<dbReference type="Proteomes" id="UP001190700">
    <property type="component" value="Unassembled WGS sequence"/>
</dbReference>
<feature type="compositionally biased region" description="Polar residues" evidence="2">
    <location>
        <begin position="100"/>
        <end position="127"/>
    </location>
</feature>
<dbReference type="PANTHER" id="PTHR14614:SF132">
    <property type="entry name" value="PROTEIN-LYSINE METHYLTRANSFERASE C42C1.13"/>
    <property type="match status" value="1"/>
</dbReference>
<feature type="region of interest" description="Disordered" evidence="2">
    <location>
        <begin position="88"/>
        <end position="141"/>
    </location>
</feature>
<reference evidence="4 5" key="1">
    <citation type="journal article" date="2015" name="Genome Biol. Evol.">
        <title>Comparative Genomics of a Bacterivorous Green Alga Reveals Evolutionary Causalities and Consequences of Phago-Mixotrophic Mode of Nutrition.</title>
        <authorList>
            <person name="Burns J.A."/>
            <person name="Paasch A."/>
            <person name="Narechania A."/>
            <person name="Kim E."/>
        </authorList>
    </citation>
    <scope>NUCLEOTIDE SEQUENCE [LARGE SCALE GENOMIC DNA]</scope>
    <source>
        <strain evidence="4 5">PLY_AMNH</strain>
    </source>
</reference>
<protein>
    <recommendedName>
        <fullName evidence="3">PIH1D1/2/3 CS-like domain-containing protein</fullName>
    </recommendedName>
</protein>
<organism evidence="4 5">
    <name type="scientific">Cymbomonas tetramitiformis</name>
    <dbReference type="NCBI Taxonomy" id="36881"/>
    <lineage>
        <taxon>Eukaryota</taxon>
        <taxon>Viridiplantae</taxon>
        <taxon>Chlorophyta</taxon>
        <taxon>Pyramimonadophyceae</taxon>
        <taxon>Pyramimonadales</taxon>
        <taxon>Pyramimonadaceae</taxon>
        <taxon>Cymbomonas</taxon>
    </lineage>
</organism>
<dbReference type="SUPFAM" id="SSF53335">
    <property type="entry name" value="S-adenosyl-L-methionine-dependent methyltransferases"/>
    <property type="match status" value="1"/>
</dbReference>
<dbReference type="Pfam" id="PF10294">
    <property type="entry name" value="Methyltransf_16"/>
    <property type="match status" value="1"/>
</dbReference>
<evidence type="ECO:0000256" key="1">
    <source>
        <dbReference type="ARBA" id="ARBA00008511"/>
    </source>
</evidence>
<dbReference type="InterPro" id="IPR041442">
    <property type="entry name" value="PIH1D1/2/3_CS-like"/>
</dbReference>